<feature type="non-terminal residue" evidence="2">
    <location>
        <position position="232"/>
    </location>
</feature>
<dbReference type="Gene3D" id="3.60.21.10">
    <property type="match status" value="1"/>
</dbReference>
<feature type="domain" description="Calcineurin-like phosphoesterase" evidence="1">
    <location>
        <begin position="1"/>
        <end position="223"/>
    </location>
</feature>
<dbReference type="SUPFAM" id="SSF56300">
    <property type="entry name" value="Metallo-dependent phosphatases"/>
    <property type="match status" value="1"/>
</dbReference>
<accession>A0A382R373</accession>
<dbReference type="InterPro" id="IPR004843">
    <property type="entry name" value="Calcineurin-like_PHP"/>
</dbReference>
<dbReference type="GO" id="GO:0008408">
    <property type="term" value="F:3'-5' exonuclease activity"/>
    <property type="evidence" value="ECO:0007669"/>
    <property type="project" value="InterPro"/>
</dbReference>
<evidence type="ECO:0000313" key="2">
    <source>
        <dbReference type="EMBL" id="SVC92136.1"/>
    </source>
</evidence>
<name>A0A382R373_9ZZZZ</name>
<dbReference type="PANTHER" id="PTHR30337:SF0">
    <property type="entry name" value="NUCLEASE SBCCD SUBUNIT D"/>
    <property type="match status" value="1"/>
</dbReference>
<gene>
    <name evidence="2" type="ORF">METZ01_LOCUS344990</name>
</gene>
<dbReference type="NCBIfam" id="TIGR00619">
    <property type="entry name" value="sbcd"/>
    <property type="match status" value="1"/>
</dbReference>
<dbReference type="InterPro" id="IPR029052">
    <property type="entry name" value="Metallo-depent_PP-like"/>
</dbReference>
<dbReference type="GO" id="GO:0006259">
    <property type="term" value="P:DNA metabolic process"/>
    <property type="evidence" value="ECO:0007669"/>
    <property type="project" value="InterPro"/>
</dbReference>
<dbReference type="InterPro" id="IPR050535">
    <property type="entry name" value="DNA_Repair-Maintenance_Comp"/>
</dbReference>
<proteinExistence type="predicted"/>
<dbReference type="InterPro" id="IPR004593">
    <property type="entry name" value="SbcD"/>
</dbReference>
<organism evidence="2">
    <name type="scientific">marine metagenome</name>
    <dbReference type="NCBI Taxonomy" id="408172"/>
    <lineage>
        <taxon>unclassified sequences</taxon>
        <taxon>metagenomes</taxon>
        <taxon>ecological metagenomes</taxon>
    </lineage>
</organism>
<sequence length="232" mass="26128">MKILHTADWHMGDYLGRIDRSEEIIQSLEQIDSYLKTYNVDVMIVAGDLFNYRNRPAQIQSSIGEIKRIFLPFLQSGGTIIAVSGNHDHEIFIQALRDTLDLALVERGRFHLAPEPESILVDGVQFALMPYPTAHAYLGGTALNYKTVAEKNGAILDGFKAKLAEIQSSLNPQLPKILVAHIHDIGSSVRIAYRMSEGEEVLMDVSNFADDWDYVAFGHIHKPQYIRAKHVR</sequence>
<reference evidence="2" key="1">
    <citation type="submission" date="2018-05" db="EMBL/GenBank/DDBJ databases">
        <authorList>
            <person name="Lanie J.A."/>
            <person name="Ng W.-L."/>
            <person name="Kazmierczak K.M."/>
            <person name="Andrzejewski T.M."/>
            <person name="Davidsen T.M."/>
            <person name="Wayne K.J."/>
            <person name="Tettelin H."/>
            <person name="Glass J.I."/>
            <person name="Rusch D."/>
            <person name="Podicherti R."/>
            <person name="Tsui H.-C.T."/>
            <person name="Winkler M.E."/>
        </authorList>
    </citation>
    <scope>NUCLEOTIDE SEQUENCE</scope>
</reference>
<dbReference type="Pfam" id="PF00149">
    <property type="entry name" value="Metallophos"/>
    <property type="match status" value="1"/>
</dbReference>
<protein>
    <recommendedName>
        <fullName evidence="1">Calcineurin-like phosphoesterase domain-containing protein</fullName>
    </recommendedName>
</protein>
<dbReference type="EMBL" id="UINC01118778">
    <property type="protein sequence ID" value="SVC92136.1"/>
    <property type="molecule type" value="Genomic_DNA"/>
</dbReference>
<evidence type="ECO:0000259" key="1">
    <source>
        <dbReference type="Pfam" id="PF00149"/>
    </source>
</evidence>
<dbReference type="GO" id="GO:0004519">
    <property type="term" value="F:endonuclease activity"/>
    <property type="evidence" value="ECO:0007669"/>
    <property type="project" value="InterPro"/>
</dbReference>
<dbReference type="PANTHER" id="PTHR30337">
    <property type="entry name" value="COMPONENT OF ATP-DEPENDENT DSDNA EXONUCLEASE"/>
    <property type="match status" value="1"/>
</dbReference>
<dbReference type="AlphaFoldDB" id="A0A382R373"/>